<comment type="pathway">
    <text evidence="1 9">Organosulfur biosynthesis; taurine biosynthesis; hypotaurine from L-cysteine: step 1/2.</text>
</comment>
<dbReference type="InterPro" id="IPR014710">
    <property type="entry name" value="RmlC-like_jellyroll"/>
</dbReference>
<dbReference type="GO" id="GO:0017172">
    <property type="term" value="F:cysteine dioxygenase activity"/>
    <property type="evidence" value="ECO:0007669"/>
    <property type="project" value="UniProtKB-UniRule"/>
</dbReference>
<dbReference type="Gene3D" id="2.130.10.10">
    <property type="entry name" value="YVTN repeat-like/Quinoprotein amine dehydrogenase"/>
    <property type="match status" value="1"/>
</dbReference>
<gene>
    <name evidence="10" type="ORF">HPLM_LOCUS7336</name>
</gene>
<dbReference type="SUPFAM" id="SSF50978">
    <property type="entry name" value="WD40 repeat-like"/>
    <property type="match status" value="1"/>
</dbReference>
<dbReference type="InterPro" id="IPR036322">
    <property type="entry name" value="WD40_repeat_dom_sf"/>
</dbReference>
<name>A0A158QLZ5_HAEPC</name>
<dbReference type="EMBL" id="UZAF01016640">
    <property type="protein sequence ID" value="VDO31579.1"/>
    <property type="molecule type" value="Genomic_DNA"/>
</dbReference>
<sequence length="270" mass="30256">MPDLELVRTVAAHSGQSNCVALAVSPDGQRVAVGASDALCSIWNIEEMICERNLGRLDYPVRAVAFSCDSQLIATGSEDHSIDLAYVNDGSRVHEIRLDGETYSLAWHPSQLMLALASSGDPRERESFGMQALIGQMRSIFRDDQVNIEDMEKTLLSYKSDPQDWSRYALFDERNYTRNLVDTGNGKYNMIILCWGPGMCTNIHDHSGSHCFVKILEGQLKETRCDRHSFIAVKYGYTWTVHKQSSFGGRRACDFDFYVSEPARRPAGGL</sequence>
<keyword evidence="6 9" id="KW-0223">Dioxygenase</keyword>
<dbReference type="CDD" id="cd10548">
    <property type="entry name" value="cupin_CDO"/>
    <property type="match status" value="1"/>
</dbReference>
<dbReference type="UniPathway" id="UPA00012">
    <property type="reaction ID" value="UER00537"/>
</dbReference>
<dbReference type="GO" id="GO:0019448">
    <property type="term" value="P:L-cysteine catabolic process"/>
    <property type="evidence" value="ECO:0007669"/>
    <property type="project" value="TreeGrafter"/>
</dbReference>
<dbReference type="OrthoDB" id="340259at2759"/>
<keyword evidence="8 9" id="KW-0408">Iron</keyword>
<dbReference type="GO" id="GO:0042412">
    <property type="term" value="P:taurine biosynthetic process"/>
    <property type="evidence" value="ECO:0007669"/>
    <property type="project" value="UniProtKB-UniRule"/>
</dbReference>
<keyword evidence="4 9" id="KW-0479">Metal-binding</keyword>
<evidence type="ECO:0000256" key="3">
    <source>
        <dbReference type="ARBA" id="ARBA00013133"/>
    </source>
</evidence>
<dbReference type="Proteomes" id="UP000268014">
    <property type="component" value="Unassembled WGS sequence"/>
</dbReference>
<reference evidence="12" key="1">
    <citation type="submission" date="2016-04" db="UniProtKB">
        <authorList>
            <consortium name="WormBaseParasite"/>
        </authorList>
    </citation>
    <scope>IDENTIFICATION</scope>
</reference>
<dbReference type="STRING" id="6290.A0A158QLZ5"/>
<evidence type="ECO:0000256" key="5">
    <source>
        <dbReference type="ARBA" id="ARBA00022784"/>
    </source>
</evidence>
<dbReference type="Pfam" id="PF05995">
    <property type="entry name" value="CDO_I"/>
    <property type="match status" value="1"/>
</dbReference>
<evidence type="ECO:0000256" key="6">
    <source>
        <dbReference type="ARBA" id="ARBA00022964"/>
    </source>
</evidence>
<dbReference type="Pfam" id="PF00400">
    <property type="entry name" value="WD40"/>
    <property type="match status" value="2"/>
</dbReference>
<keyword evidence="7 9" id="KW-0560">Oxidoreductase</keyword>
<evidence type="ECO:0000256" key="1">
    <source>
        <dbReference type="ARBA" id="ARBA00004759"/>
    </source>
</evidence>
<protein>
    <recommendedName>
        <fullName evidence="3 9">Cysteine dioxygenase</fullName>
        <ecNumber evidence="3 9">1.13.11.20</ecNumber>
    </recommendedName>
</protein>
<dbReference type="InterPro" id="IPR001680">
    <property type="entry name" value="WD40_rpt"/>
</dbReference>
<dbReference type="EC" id="1.13.11.20" evidence="3 9"/>
<dbReference type="SUPFAM" id="SSF51182">
    <property type="entry name" value="RmlC-like cupins"/>
    <property type="match status" value="1"/>
</dbReference>
<dbReference type="InterPro" id="IPR011051">
    <property type="entry name" value="RmlC_Cupin_sf"/>
</dbReference>
<dbReference type="InterPro" id="IPR010300">
    <property type="entry name" value="CDO_1"/>
</dbReference>
<evidence type="ECO:0000313" key="10">
    <source>
        <dbReference type="EMBL" id="VDO31579.1"/>
    </source>
</evidence>
<dbReference type="Gene3D" id="2.60.120.10">
    <property type="entry name" value="Jelly Rolls"/>
    <property type="match status" value="1"/>
</dbReference>
<evidence type="ECO:0000313" key="11">
    <source>
        <dbReference type="Proteomes" id="UP000268014"/>
    </source>
</evidence>
<organism evidence="12">
    <name type="scientific">Haemonchus placei</name>
    <name type="common">Barber's pole worm</name>
    <dbReference type="NCBI Taxonomy" id="6290"/>
    <lineage>
        <taxon>Eukaryota</taxon>
        <taxon>Metazoa</taxon>
        <taxon>Ecdysozoa</taxon>
        <taxon>Nematoda</taxon>
        <taxon>Chromadorea</taxon>
        <taxon>Rhabditida</taxon>
        <taxon>Rhabditina</taxon>
        <taxon>Rhabditomorpha</taxon>
        <taxon>Strongyloidea</taxon>
        <taxon>Trichostrongylidae</taxon>
        <taxon>Haemonchus</taxon>
    </lineage>
</organism>
<evidence type="ECO:0000256" key="4">
    <source>
        <dbReference type="ARBA" id="ARBA00022723"/>
    </source>
</evidence>
<dbReference type="FunFam" id="2.130.10.10:FF:000746">
    <property type="entry name" value="THO Complex (Transcription factor/nuclear export) subunit"/>
    <property type="match status" value="1"/>
</dbReference>
<accession>A0A158QLZ5</accession>
<comment type="catalytic activity">
    <reaction evidence="9">
        <text>L-cysteine + O2 = 3-sulfino-L-alanine + H(+)</text>
        <dbReference type="Rhea" id="RHEA:20441"/>
        <dbReference type="ChEBI" id="CHEBI:15378"/>
        <dbReference type="ChEBI" id="CHEBI:15379"/>
        <dbReference type="ChEBI" id="CHEBI:35235"/>
        <dbReference type="ChEBI" id="CHEBI:61085"/>
        <dbReference type="EC" id="1.13.11.20"/>
    </reaction>
</comment>
<evidence type="ECO:0000256" key="2">
    <source>
        <dbReference type="ARBA" id="ARBA00006622"/>
    </source>
</evidence>
<reference evidence="10 11" key="2">
    <citation type="submission" date="2018-11" db="EMBL/GenBank/DDBJ databases">
        <authorList>
            <consortium name="Pathogen Informatics"/>
        </authorList>
    </citation>
    <scope>NUCLEOTIDE SEQUENCE [LARGE SCALE GENOMIC DNA]</scope>
    <source>
        <strain evidence="10 11">MHpl1</strain>
    </source>
</reference>
<evidence type="ECO:0000256" key="8">
    <source>
        <dbReference type="ARBA" id="ARBA00023004"/>
    </source>
</evidence>
<evidence type="ECO:0000256" key="9">
    <source>
        <dbReference type="RuleBase" id="RU366010"/>
    </source>
</evidence>
<proteinExistence type="inferred from homology"/>
<evidence type="ECO:0000256" key="7">
    <source>
        <dbReference type="ARBA" id="ARBA00023002"/>
    </source>
</evidence>
<dbReference type="WBParaSite" id="HPLM_0000734401-mRNA-1">
    <property type="protein sequence ID" value="HPLM_0000734401-mRNA-1"/>
    <property type="gene ID" value="HPLM_0000734401"/>
</dbReference>
<dbReference type="AlphaFoldDB" id="A0A158QLZ5"/>
<comment type="similarity">
    <text evidence="2 9">Belongs to the cysteine dioxygenase family.</text>
</comment>
<dbReference type="PANTHER" id="PTHR12918:SF1">
    <property type="entry name" value="CYSTEINE DIOXYGENASE TYPE 1"/>
    <property type="match status" value="1"/>
</dbReference>
<keyword evidence="11" id="KW-1185">Reference proteome</keyword>
<keyword evidence="5" id="KW-0883">Thioether bond</keyword>
<comment type="cofactor">
    <cofactor evidence="9">
        <name>Fe cation</name>
        <dbReference type="ChEBI" id="CHEBI:24875"/>
    </cofactor>
    <text evidence="9">Binds 1 Fe cation per subunit.</text>
</comment>
<dbReference type="InterPro" id="IPR015943">
    <property type="entry name" value="WD40/YVTN_repeat-like_dom_sf"/>
</dbReference>
<dbReference type="GO" id="GO:0008198">
    <property type="term" value="F:ferrous iron binding"/>
    <property type="evidence" value="ECO:0007669"/>
    <property type="project" value="TreeGrafter"/>
</dbReference>
<evidence type="ECO:0000313" key="12">
    <source>
        <dbReference type="WBParaSite" id="HPLM_0000734401-mRNA-1"/>
    </source>
</evidence>
<dbReference type="PANTHER" id="PTHR12918">
    <property type="entry name" value="CYSTEINE DIOXYGENASE"/>
    <property type="match status" value="1"/>
</dbReference>
<dbReference type="SMART" id="SM00320">
    <property type="entry name" value="WD40"/>
    <property type="match status" value="2"/>
</dbReference>